<dbReference type="SMART" id="SM00862">
    <property type="entry name" value="Trans_reg_C"/>
    <property type="match status" value="1"/>
</dbReference>
<sequence>MEKNCNIVRFDWQHERVTRGDITARVSGQEKVALRLMVEHAPALCTREQLMGAIWGQRAALMDELYLTQLVYRLRKSLRPLNLGDHIETLPRAGYRFVPSGLSCKIEEAAAAPLPEQIDPPLIDAARGAPRLWPAARWRQSTRCAGRMSWCANRRITLRVVALIGAVLVGSTVLVVGLKHVRSDRRLVAAAEEGRRLVAAVESGCAQQSPVPGFRRCRQSPTSALTSPPAHR</sequence>
<keyword evidence="4" id="KW-1133">Transmembrane helix</keyword>
<reference evidence="6 7" key="1">
    <citation type="submission" date="2016-11" db="EMBL/GenBank/DDBJ databases">
        <authorList>
            <person name="Jaros S."/>
            <person name="Januszkiewicz K."/>
            <person name="Wedrychowicz H."/>
        </authorList>
    </citation>
    <scope>NUCLEOTIDE SEQUENCE [LARGE SCALE GENOMIC DNA]</scope>
    <source>
        <strain evidence="6 7">GAS95</strain>
    </source>
</reference>
<dbReference type="InterPro" id="IPR036388">
    <property type="entry name" value="WH-like_DNA-bd_sf"/>
</dbReference>
<keyword evidence="1 2" id="KW-0238">DNA-binding</keyword>
<dbReference type="RefSeq" id="WP_074302066.1">
    <property type="nucleotide sequence ID" value="NZ_FSRU01000003.1"/>
</dbReference>
<feature type="region of interest" description="Disordered" evidence="3">
    <location>
        <begin position="209"/>
        <end position="232"/>
    </location>
</feature>
<dbReference type="AlphaFoldDB" id="A0A1N6LFH5"/>
<dbReference type="InterPro" id="IPR001867">
    <property type="entry name" value="OmpR/PhoB-type_DNA-bd"/>
</dbReference>
<dbReference type="Pfam" id="PF00486">
    <property type="entry name" value="Trans_reg_C"/>
    <property type="match status" value="1"/>
</dbReference>
<evidence type="ECO:0000256" key="3">
    <source>
        <dbReference type="SAM" id="MobiDB-lite"/>
    </source>
</evidence>
<evidence type="ECO:0000256" key="2">
    <source>
        <dbReference type="PROSITE-ProRule" id="PRU01091"/>
    </source>
</evidence>
<keyword evidence="4" id="KW-0472">Membrane</keyword>
<feature type="domain" description="OmpR/PhoB-type" evidence="5">
    <location>
        <begin position="1"/>
        <end position="99"/>
    </location>
</feature>
<dbReference type="GO" id="GO:0003677">
    <property type="term" value="F:DNA binding"/>
    <property type="evidence" value="ECO:0007669"/>
    <property type="project" value="UniProtKB-UniRule"/>
</dbReference>
<gene>
    <name evidence="6" type="ORF">SAMN05444165_7083</name>
</gene>
<feature type="DNA-binding region" description="OmpR/PhoB-type" evidence="2">
    <location>
        <begin position="1"/>
        <end position="99"/>
    </location>
</feature>
<dbReference type="CDD" id="cd00383">
    <property type="entry name" value="trans_reg_C"/>
    <property type="match status" value="1"/>
</dbReference>
<dbReference type="GO" id="GO:0000160">
    <property type="term" value="P:phosphorelay signal transduction system"/>
    <property type="evidence" value="ECO:0007669"/>
    <property type="project" value="InterPro"/>
</dbReference>
<evidence type="ECO:0000256" key="1">
    <source>
        <dbReference type="ARBA" id="ARBA00023125"/>
    </source>
</evidence>
<evidence type="ECO:0000313" key="6">
    <source>
        <dbReference type="EMBL" id="SIO67554.1"/>
    </source>
</evidence>
<dbReference type="SUPFAM" id="SSF46894">
    <property type="entry name" value="C-terminal effector domain of the bipartite response regulators"/>
    <property type="match status" value="1"/>
</dbReference>
<dbReference type="OrthoDB" id="8958335at2"/>
<keyword evidence="7" id="KW-1185">Reference proteome</keyword>
<evidence type="ECO:0000259" key="5">
    <source>
        <dbReference type="PROSITE" id="PS51755"/>
    </source>
</evidence>
<feature type="transmembrane region" description="Helical" evidence="4">
    <location>
        <begin position="156"/>
        <end position="178"/>
    </location>
</feature>
<protein>
    <submittedName>
        <fullName evidence="6">DNA-binding winged helix-turn-helix (WHTH) domain-containing protein</fullName>
    </submittedName>
</protein>
<evidence type="ECO:0000313" key="7">
    <source>
        <dbReference type="Proteomes" id="UP000185151"/>
    </source>
</evidence>
<evidence type="ECO:0000256" key="4">
    <source>
        <dbReference type="SAM" id="Phobius"/>
    </source>
</evidence>
<organism evidence="6 7">
    <name type="scientific">Paraburkholderia phenazinium</name>
    <dbReference type="NCBI Taxonomy" id="60549"/>
    <lineage>
        <taxon>Bacteria</taxon>
        <taxon>Pseudomonadati</taxon>
        <taxon>Pseudomonadota</taxon>
        <taxon>Betaproteobacteria</taxon>
        <taxon>Burkholderiales</taxon>
        <taxon>Burkholderiaceae</taxon>
        <taxon>Paraburkholderia</taxon>
    </lineage>
</organism>
<dbReference type="EMBL" id="FSRU01000003">
    <property type="protein sequence ID" value="SIO67554.1"/>
    <property type="molecule type" value="Genomic_DNA"/>
</dbReference>
<dbReference type="GO" id="GO:0006355">
    <property type="term" value="P:regulation of DNA-templated transcription"/>
    <property type="evidence" value="ECO:0007669"/>
    <property type="project" value="InterPro"/>
</dbReference>
<dbReference type="InterPro" id="IPR016032">
    <property type="entry name" value="Sig_transdc_resp-reg_C-effctor"/>
</dbReference>
<dbReference type="Gene3D" id="1.10.10.10">
    <property type="entry name" value="Winged helix-like DNA-binding domain superfamily/Winged helix DNA-binding domain"/>
    <property type="match status" value="1"/>
</dbReference>
<dbReference type="Proteomes" id="UP000185151">
    <property type="component" value="Unassembled WGS sequence"/>
</dbReference>
<accession>A0A1N6LFH5</accession>
<dbReference type="PROSITE" id="PS51755">
    <property type="entry name" value="OMPR_PHOB"/>
    <property type="match status" value="1"/>
</dbReference>
<keyword evidence="4" id="KW-0812">Transmembrane</keyword>
<proteinExistence type="predicted"/>
<name>A0A1N6LFH5_9BURK</name>